<feature type="region of interest" description="Disordered" evidence="1">
    <location>
        <begin position="632"/>
        <end position="659"/>
    </location>
</feature>
<feature type="compositionally biased region" description="Polar residues" evidence="1">
    <location>
        <begin position="503"/>
        <end position="517"/>
    </location>
</feature>
<name>A0A0L0G9M2_9EUKA</name>
<feature type="region of interest" description="Disordered" evidence="1">
    <location>
        <begin position="839"/>
        <end position="877"/>
    </location>
</feature>
<evidence type="ECO:0000313" key="3">
    <source>
        <dbReference type="Proteomes" id="UP000054560"/>
    </source>
</evidence>
<protein>
    <submittedName>
        <fullName evidence="2">Uncharacterized protein</fullName>
    </submittedName>
</protein>
<dbReference type="AlphaFoldDB" id="A0A0L0G9M2"/>
<organism evidence="2 3">
    <name type="scientific">Sphaeroforma arctica JP610</name>
    <dbReference type="NCBI Taxonomy" id="667725"/>
    <lineage>
        <taxon>Eukaryota</taxon>
        <taxon>Ichthyosporea</taxon>
        <taxon>Ichthyophonida</taxon>
        <taxon>Sphaeroforma</taxon>
    </lineage>
</organism>
<feature type="region of interest" description="Disordered" evidence="1">
    <location>
        <begin position="111"/>
        <end position="144"/>
    </location>
</feature>
<dbReference type="Proteomes" id="UP000054560">
    <property type="component" value="Unassembled WGS sequence"/>
</dbReference>
<proteinExistence type="predicted"/>
<dbReference type="RefSeq" id="XP_014159501.1">
    <property type="nucleotide sequence ID" value="XM_014304026.1"/>
</dbReference>
<feature type="compositionally biased region" description="Polar residues" evidence="1">
    <location>
        <begin position="581"/>
        <end position="595"/>
    </location>
</feature>
<feature type="compositionally biased region" description="Basic and acidic residues" evidence="1">
    <location>
        <begin position="113"/>
        <end position="124"/>
    </location>
</feature>
<feature type="region of interest" description="Disordered" evidence="1">
    <location>
        <begin position="735"/>
        <end position="770"/>
    </location>
</feature>
<sequence length="920" mass="101675">MTNTASKPNLEYSANDTDPLFNHANLETSDPKYNEVADVIPDEGRKWGVYSYHMGEAIQKDSRLRSCKAVRSLSLDSISKINQYPRRQTSTNITNRYKTTEVSDLLPSNLQVERSKGQRSDIEQLKSFSFRKGEHTRPSTEQHDGVQILASVQSATGVYDDVIVKQVVSKLDHLHTPKSAMKPVTDRAKMLSTTVSLPSTASINVRKSCIRPMKAKQIAPTSDTPKSKMTGNITQPTIARQALRSITPTSGEVREQYSCGDIAPFTYEMIDSTARLQCNQLRKNRSYGDIESSTSHPIDIKYFRTMKANNSPHSSEETERYESAPFTSEMTDCMASLQCNQLRKQRSYGDLESSTSHPIDIKYFRMMKANSSPHPSEETERYESEPVTSEMTDCTASLQCNQLGNNRSYGDIESSTSHPIDIKYFRTMKANNSPHPSEETERYESAPFTSEKTDCTASLQYNQLRKQRSYGDLESSISHPIDIKYFRTMKANNSTHPSKTESYKSNSQITSSQDSPNSRCIQYKKKCFTETIAPASVSIDCKNSGGPTLFANVQSAPRVSPRPSRTYQHSNNASPVHMMASSRSTPVATKSTTMLGSPASGLTMRPRPRPSALVCRSTTQVVQKNCKESVMKTSSKISRHATDSGVYTSSRSEHGGVHTKDEDLVWTQSEPNDNYRALSAVSSSGDAAQSSSSAMRSHQDNATDSRSLWYTTTSGRGSLQTAPALRSCMSAGEYGVNSSQTTTGQTGPRFHIQPRPRPRTQLSDSRNGTPAADVCTNMSQAEVSAEGRVSHNFKCSSSAPVGTTALQPLKGVRNSSAIVASPLNPKKASLPRNTYFKGRRSSEQKLQLSDSSTAAAKENALRSTSMGGFPGKRVENKDKNKPIFFANEQTDGCDPFCQKKDNIPKFPLLVPEPNQRPRIT</sequence>
<feature type="compositionally biased region" description="Polar residues" evidence="1">
    <location>
        <begin position="554"/>
        <end position="574"/>
    </location>
</feature>
<feature type="compositionally biased region" description="Polar residues" evidence="1">
    <location>
        <begin position="736"/>
        <end position="746"/>
    </location>
</feature>
<feature type="region of interest" description="Disordered" evidence="1">
    <location>
        <begin position="430"/>
        <end position="449"/>
    </location>
</feature>
<feature type="compositionally biased region" description="Basic and acidic residues" evidence="1">
    <location>
        <begin position="131"/>
        <end position="144"/>
    </location>
</feature>
<gene>
    <name evidence="2" type="ORF">SARC_02220</name>
</gene>
<feature type="compositionally biased region" description="Polar residues" evidence="1">
    <location>
        <begin position="844"/>
        <end position="854"/>
    </location>
</feature>
<feature type="region of interest" description="Disordered" evidence="1">
    <location>
        <begin position="554"/>
        <end position="616"/>
    </location>
</feature>
<evidence type="ECO:0000313" key="2">
    <source>
        <dbReference type="EMBL" id="KNC85599.1"/>
    </source>
</evidence>
<feature type="region of interest" description="Disordered" evidence="1">
    <location>
        <begin position="492"/>
        <end position="517"/>
    </location>
</feature>
<accession>A0A0L0G9M2</accession>
<dbReference type="GeneID" id="25902724"/>
<reference evidence="2 3" key="1">
    <citation type="submission" date="2011-02" db="EMBL/GenBank/DDBJ databases">
        <title>The Genome Sequence of Sphaeroforma arctica JP610.</title>
        <authorList>
            <consortium name="The Broad Institute Genome Sequencing Platform"/>
            <person name="Russ C."/>
            <person name="Cuomo C."/>
            <person name="Young S.K."/>
            <person name="Zeng Q."/>
            <person name="Gargeya S."/>
            <person name="Alvarado L."/>
            <person name="Berlin A."/>
            <person name="Chapman S.B."/>
            <person name="Chen Z."/>
            <person name="Freedman E."/>
            <person name="Gellesch M."/>
            <person name="Goldberg J."/>
            <person name="Griggs A."/>
            <person name="Gujja S."/>
            <person name="Heilman E."/>
            <person name="Heiman D."/>
            <person name="Howarth C."/>
            <person name="Mehta T."/>
            <person name="Neiman D."/>
            <person name="Pearson M."/>
            <person name="Roberts A."/>
            <person name="Saif S."/>
            <person name="Shea T."/>
            <person name="Shenoy N."/>
            <person name="Sisk P."/>
            <person name="Stolte C."/>
            <person name="Sykes S."/>
            <person name="White J."/>
            <person name="Yandava C."/>
            <person name="Burger G."/>
            <person name="Gray M.W."/>
            <person name="Holland P.W.H."/>
            <person name="King N."/>
            <person name="Lang F.B.F."/>
            <person name="Roger A.J."/>
            <person name="Ruiz-Trillo I."/>
            <person name="Haas B."/>
            <person name="Nusbaum C."/>
            <person name="Birren B."/>
        </authorList>
    </citation>
    <scope>NUCLEOTIDE SEQUENCE [LARGE SCALE GENOMIC DNA]</scope>
    <source>
        <strain evidence="2 3">JP610</strain>
    </source>
</reference>
<feature type="compositionally biased region" description="Low complexity" evidence="1">
    <location>
        <begin position="680"/>
        <end position="694"/>
    </location>
</feature>
<dbReference type="EMBL" id="KQ241693">
    <property type="protein sequence ID" value="KNC85599.1"/>
    <property type="molecule type" value="Genomic_DNA"/>
</dbReference>
<keyword evidence="3" id="KW-1185">Reference proteome</keyword>
<feature type="region of interest" description="Disordered" evidence="1">
    <location>
        <begin position="680"/>
        <end position="706"/>
    </location>
</feature>
<evidence type="ECO:0000256" key="1">
    <source>
        <dbReference type="SAM" id="MobiDB-lite"/>
    </source>
</evidence>